<feature type="compositionally biased region" description="Low complexity" evidence="1">
    <location>
        <begin position="53"/>
        <end position="73"/>
    </location>
</feature>
<accession>A0ABP7NF52</accession>
<keyword evidence="3" id="KW-1185">Reference proteome</keyword>
<feature type="region of interest" description="Disordered" evidence="1">
    <location>
        <begin position="1"/>
        <end position="88"/>
    </location>
</feature>
<evidence type="ECO:0000313" key="3">
    <source>
        <dbReference type="Proteomes" id="UP001501000"/>
    </source>
</evidence>
<sequence length="88" mass="9134">MARQAPSWAAVGAVKAPVNQPRVAGENESSADLTMPPIVHPPTDNRPDLRESAAGGVRRPGAHRAGGPPGRTAADGERGGEWQHGGRR</sequence>
<evidence type="ECO:0000256" key="1">
    <source>
        <dbReference type="SAM" id="MobiDB-lite"/>
    </source>
</evidence>
<organism evidence="2 3">
    <name type="scientific">Streptomyces gulbargensis</name>
    <dbReference type="NCBI Taxonomy" id="364901"/>
    <lineage>
        <taxon>Bacteria</taxon>
        <taxon>Bacillati</taxon>
        <taxon>Actinomycetota</taxon>
        <taxon>Actinomycetes</taxon>
        <taxon>Kitasatosporales</taxon>
        <taxon>Streptomycetaceae</taxon>
        <taxon>Streptomyces</taxon>
    </lineage>
</organism>
<reference evidence="3" key="1">
    <citation type="journal article" date="2019" name="Int. J. Syst. Evol. Microbiol.">
        <title>The Global Catalogue of Microorganisms (GCM) 10K type strain sequencing project: providing services to taxonomists for standard genome sequencing and annotation.</title>
        <authorList>
            <consortium name="The Broad Institute Genomics Platform"/>
            <consortium name="The Broad Institute Genome Sequencing Center for Infectious Disease"/>
            <person name="Wu L."/>
            <person name="Ma J."/>
        </authorList>
    </citation>
    <scope>NUCLEOTIDE SEQUENCE [LARGE SCALE GENOMIC DNA]</scope>
    <source>
        <strain evidence="3">JCM 16956</strain>
    </source>
</reference>
<protein>
    <submittedName>
        <fullName evidence="2">Uncharacterized protein</fullName>
    </submittedName>
</protein>
<name>A0ABP7NF52_9ACTN</name>
<proteinExistence type="predicted"/>
<gene>
    <name evidence="2" type="ORF">GCM10022244_60650</name>
</gene>
<dbReference type="EMBL" id="BAABAJ010000042">
    <property type="protein sequence ID" value="GAA3945090.1"/>
    <property type="molecule type" value="Genomic_DNA"/>
</dbReference>
<comment type="caution">
    <text evidence="2">The sequence shown here is derived from an EMBL/GenBank/DDBJ whole genome shotgun (WGS) entry which is preliminary data.</text>
</comment>
<dbReference type="Proteomes" id="UP001501000">
    <property type="component" value="Unassembled WGS sequence"/>
</dbReference>
<evidence type="ECO:0000313" key="2">
    <source>
        <dbReference type="EMBL" id="GAA3945090.1"/>
    </source>
</evidence>